<dbReference type="PANTHER" id="PTHR38451">
    <property type="entry name" value="TRNA (ADENINE(22)-N(1))-METHYLTRANSFERASE"/>
    <property type="match status" value="1"/>
</dbReference>
<evidence type="ECO:0000313" key="1">
    <source>
        <dbReference type="EMBL" id="MSS77071.1"/>
    </source>
</evidence>
<sequence length="235" mass="27094">MKITKRLKEIVNIVDCGKKVIDIGTDHGLVPLYLAKTGKSCDILATDISKASLKKLEDELNDDLRKIIKTKVCDGFEGIDIKENQIAIIAGMGAVSIIEILKANIDKVRKLDYVICEGNIGNEKLREFLNNNNFYIDKDFLIKDGRKHYDIIRFKNGADRVLKLSEIYFGKFIYEEENPLLMPRLFKIEKKNLAFKKQIENNSINKEGLDLVEQRLRAIKEVKEYENKRSNRISK</sequence>
<keyword evidence="2" id="KW-1185">Reference proteome</keyword>
<organism evidence="1 2">
    <name type="scientific">Anaerococcus porci</name>
    <dbReference type="NCBI Taxonomy" id="2652269"/>
    <lineage>
        <taxon>Bacteria</taxon>
        <taxon>Bacillati</taxon>
        <taxon>Bacillota</taxon>
        <taxon>Tissierellia</taxon>
        <taxon>Tissierellales</taxon>
        <taxon>Peptoniphilaceae</taxon>
        <taxon>Anaerococcus</taxon>
    </lineage>
</organism>
<dbReference type="GO" id="GO:0160105">
    <property type="term" value="F:tRNA (adenine(22)-N1)-methyltransferase activity"/>
    <property type="evidence" value="ECO:0007669"/>
    <property type="project" value="InterPro"/>
</dbReference>
<dbReference type="PIRSF" id="PIRSF018637">
    <property type="entry name" value="TrmK"/>
    <property type="match status" value="1"/>
</dbReference>
<dbReference type="Proteomes" id="UP000441925">
    <property type="component" value="Unassembled WGS sequence"/>
</dbReference>
<dbReference type="GO" id="GO:0032259">
    <property type="term" value="P:methylation"/>
    <property type="evidence" value="ECO:0007669"/>
    <property type="project" value="UniProtKB-KW"/>
</dbReference>
<keyword evidence="1" id="KW-0808">Transferase</keyword>
<dbReference type="InterPro" id="IPR029063">
    <property type="entry name" value="SAM-dependent_MTases_sf"/>
</dbReference>
<comment type="caution">
    <text evidence="1">The sequence shown here is derived from an EMBL/GenBank/DDBJ whole genome shotgun (WGS) entry which is preliminary data.</text>
</comment>
<dbReference type="PANTHER" id="PTHR38451:SF1">
    <property type="entry name" value="TRNA (ADENINE(22)-N(1))-METHYLTRANSFERASE"/>
    <property type="match status" value="1"/>
</dbReference>
<gene>
    <name evidence="1" type="ORF">FYJ26_01260</name>
</gene>
<evidence type="ECO:0000313" key="2">
    <source>
        <dbReference type="Proteomes" id="UP000441925"/>
    </source>
</evidence>
<dbReference type="Pfam" id="PF12847">
    <property type="entry name" value="Methyltransf_18"/>
    <property type="match status" value="1"/>
</dbReference>
<dbReference type="RefSeq" id="WP_154538919.1">
    <property type="nucleotide sequence ID" value="NZ_JAXDSU010000029.1"/>
</dbReference>
<dbReference type="SUPFAM" id="SSF53335">
    <property type="entry name" value="S-adenosyl-L-methionine-dependent methyltransferases"/>
    <property type="match status" value="1"/>
</dbReference>
<dbReference type="EMBL" id="VULQ01000001">
    <property type="protein sequence ID" value="MSS77071.1"/>
    <property type="molecule type" value="Genomic_DNA"/>
</dbReference>
<dbReference type="InterPro" id="IPR006901">
    <property type="entry name" value="TrmK"/>
</dbReference>
<keyword evidence="1" id="KW-0489">Methyltransferase</keyword>
<reference evidence="1 2" key="1">
    <citation type="submission" date="2019-08" db="EMBL/GenBank/DDBJ databases">
        <title>In-depth cultivation of the pig gut microbiome towards novel bacterial diversity and tailored functional studies.</title>
        <authorList>
            <person name="Wylensek D."/>
            <person name="Hitch T.C.A."/>
            <person name="Clavel T."/>
        </authorList>
    </citation>
    <scope>NUCLEOTIDE SEQUENCE [LARGE SCALE GENOMIC DNA]</scope>
    <source>
        <strain evidence="1 2">WCA-380-WT-2B</strain>
    </source>
</reference>
<accession>A0A6N7VDX9</accession>
<proteinExistence type="predicted"/>
<dbReference type="CDD" id="cd02440">
    <property type="entry name" value="AdoMet_MTases"/>
    <property type="match status" value="1"/>
</dbReference>
<protein>
    <submittedName>
        <fullName evidence="1">SAM-dependent methyltransferase</fullName>
    </submittedName>
</protein>
<dbReference type="AlphaFoldDB" id="A0A6N7VDX9"/>
<name>A0A6N7VDX9_9FIRM</name>
<dbReference type="Gene3D" id="3.40.50.150">
    <property type="entry name" value="Vaccinia Virus protein VP39"/>
    <property type="match status" value="1"/>
</dbReference>